<evidence type="ECO:0000313" key="2">
    <source>
        <dbReference type="RefSeq" id="XP_014664770.1"/>
    </source>
</evidence>
<sequence>MTQYMMGQETYTRALTRYLNRHAYGTYARTDDLWTALTEQADEEGITDTLLDGRDMKTIMDTWTLQNGYPLITVTRDYAAGTVLATQQRFLLDEVVRSARMDELE</sequence>
<organism evidence="1 2">
    <name type="scientific">Priapulus caudatus</name>
    <name type="common">Priapulid worm</name>
    <dbReference type="NCBI Taxonomy" id="37621"/>
    <lineage>
        <taxon>Eukaryota</taxon>
        <taxon>Metazoa</taxon>
        <taxon>Ecdysozoa</taxon>
        <taxon>Scalidophora</taxon>
        <taxon>Priapulida</taxon>
        <taxon>Priapulimorpha</taxon>
        <taxon>Priapulimorphida</taxon>
        <taxon>Priapulidae</taxon>
        <taxon>Priapulus</taxon>
    </lineage>
</organism>
<dbReference type="PANTHER" id="PTHR11533:SF294">
    <property type="entry name" value="THYROTROPIN-RELEASING HORMONE-DEGRADING ECTOENZYME"/>
    <property type="match status" value="1"/>
</dbReference>
<dbReference type="InterPro" id="IPR050344">
    <property type="entry name" value="Peptidase_M1_aminopeptidases"/>
</dbReference>
<dbReference type="RefSeq" id="XP_014664770.1">
    <property type="nucleotide sequence ID" value="XM_014809284.1"/>
</dbReference>
<dbReference type="SUPFAM" id="SSF55486">
    <property type="entry name" value="Metalloproteases ('zincins'), catalytic domain"/>
    <property type="match status" value="1"/>
</dbReference>
<evidence type="ECO:0000313" key="1">
    <source>
        <dbReference type="Proteomes" id="UP000695022"/>
    </source>
</evidence>
<dbReference type="Gene3D" id="1.10.390.10">
    <property type="entry name" value="Neutral Protease Domain 2"/>
    <property type="match status" value="1"/>
</dbReference>
<dbReference type="InterPro" id="IPR027268">
    <property type="entry name" value="Peptidase_M4/M1_CTD_sf"/>
</dbReference>
<accession>A0ABM1DXU9</accession>
<protein>
    <submittedName>
        <fullName evidence="2">Aminopeptidase 2, mitochondrial-like</fullName>
    </submittedName>
</protein>
<gene>
    <name evidence="2" type="primary">LOC106807057</name>
</gene>
<dbReference type="PANTHER" id="PTHR11533">
    <property type="entry name" value="PROTEASE M1 ZINC METALLOPROTEASE"/>
    <property type="match status" value="1"/>
</dbReference>
<name>A0ABM1DXU9_PRICU</name>
<dbReference type="GeneID" id="106807057"/>
<proteinExistence type="predicted"/>
<reference evidence="2" key="1">
    <citation type="submission" date="2025-08" db="UniProtKB">
        <authorList>
            <consortium name="RefSeq"/>
        </authorList>
    </citation>
    <scope>IDENTIFICATION</scope>
</reference>
<keyword evidence="1" id="KW-1185">Reference proteome</keyword>
<dbReference type="Proteomes" id="UP000695022">
    <property type="component" value="Unplaced"/>
</dbReference>